<dbReference type="Proteomes" id="UP000217758">
    <property type="component" value="Chromosome"/>
</dbReference>
<evidence type="ECO:0000313" key="3">
    <source>
        <dbReference type="Proteomes" id="UP000217758"/>
    </source>
</evidence>
<name>A0A1L7LJ43_9STRE</name>
<accession>A0A1L7LJ43</accession>
<dbReference type="Pfam" id="PF03235">
    <property type="entry name" value="GmrSD_N"/>
    <property type="match status" value="1"/>
</dbReference>
<organism evidence="2 3">
    <name type="scientific">Streptococcus troglodytae</name>
    <dbReference type="NCBI Taxonomy" id="1111760"/>
    <lineage>
        <taxon>Bacteria</taxon>
        <taxon>Bacillati</taxon>
        <taxon>Bacillota</taxon>
        <taxon>Bacilli</taxon>
        <taxon>Lactobacillales</taxon>
        <taxon>Streptococcaceae</taxon>
        <taxon>Streptococcus</taxon>
    </lineage>
</organism>
<protein>
    <recommendedName>
        <fullName evidence="1">GmrSD restriction endonucleases N-terminal domain-containing protein</fullName>
    </recommendedName>
</protein>
<dbReference type="EMBL" id="AP014612">
    <property type="protein sequence ID" value="BAQ24140.1"/>
    <property type="molecule type" value="Genomic_DNA"/>
</dbReference>
<dbReference type="AlphaFoldDB" id="A0A1L7LJ43"/>
<proteinExistence type="predicted"/>
<dbReference type="PANTHER" id="PTHR35149">
    <property type="entry name" value="SLL5132 PROTEIN"/>
    <property type="match status" value="1"/>
</dbReference>
<dbReference type="RefSeq" id="WP_252120209.1">
    <property type="nucleotide sequence ID" value="NZ_AP014612.1"/>
</dbReference>
<reference evidence="2 3" key="1">
    <citation type="journal article" date="2016" name="Microbiol. Immunol.">
        <title>Complete genome sequence of Streptococcus troglodytae TKU31 isolated from the oral cavity of a chimpanzee (Pan troglodytes).</title>
        <authorList>
            <person name="Okamoto M."/>
            <person name="Naito M."/>
            <person name="Miyanohara M."/>
            <person name="Imai S."/>
            <person name="Nomura Y."/>
            <person name="Saito W."/>
            <person name="Momoi Y."/>
            <person name="Takada K."/>
            <person name="Miyabe-Nishiwaki T."/>
            <person name="Tomonaga M."/>
            <person name="Hanada N."/>
        </authorList>
    </citation>
    <scope>NUCLEOTIDE SEQUENCE [LARGE SCALE GENOMIC DNA]</scope>
    <source>
        <strain evidence="3">TKU 31</strain>
    </source>
</reference>
<evidence type="ECO:0000259" key="1">
    <source>
        <dbReference type="Pfam" id="PF03235"/>
    </source>
</evidence>
<feature type="domain" description="GmrSD restriction endonucleases N-terminal" evidence="1">
    <location>
        <begin position="10"/>
        <end position="164"/>
    </location>
</feature>
<dbReference type="KEGG" id="strg:SRT_08790"/>
<evidence type="ECO:0000313" key="2">
    <source>
        <dbReference type="EMBL" id="BAQ24140.1"/>
    </source>
</evidence>
<gene>
    <name evidence="2" type="ORF">SRT_08790</name>
</gene>
<dbReference type="PANTHER" id="PTHR35149:SF2">
    <property type="entry name" value="DUF262 DOMAIN-CONTAINING PROTEIN"/>
    <property type="match status" value="1"/>
</dbReference>
<keyword evidence="3" id="KW-1185">Reference proteome</keyword>
<dbReference type="InterPro" id="IPR004919">
    <property type="entry name" value="GmrSD_N"/>
</dbReference>
<sequence length="169" mass="19960">MTFTTETRTISDIFQRSVEYSIPRYQRNYVWKEINWKELLVDIRFTMDNGSDISWSHFLGTIVLNKIDSEKGIDRYEIIDGQQRLTTIYILIIAIYNRLNLINDEVSKNRGKYIFDSFISSLNNESTRIPVIKNEDFDKDIKEIIDSARPKNNIRIPKTITIINYIPIS</sequence>